<reference evidence="2 3" key="1">
    <citation type="submission" date="2018-11" db="EMBL/GenBank/DDBJ databases">
        <title>Genome assembly of Steccherinum ochraceum LE-BIN_3174, the white-rot fungus of the Steccherinaceae family (The Residual Polyporoid clade, Polyporales, Basidiomycota).</title>
        <authorList>
            <person name="Fedorova T.V."/>
            <person name="Glazunova O.A."/>
            <person name="Landesman E.O."/>
            <person name="Moiseenko K.V."/>
            <person name="Psurtseva N.V."/>
            <person name="Savinova O.S."/>
            <person name="Shakhova N.V."/>
            <person name="Tyazhelova T.V."/>
            <person name="Vasina D.V."/>
        </authorList>
    </citation>
    <scope>NUCLEOTIDE SEQUENCE [LARGE SCALE GENOMIC DNA]</scope>
    <source>
        <strain evidence="2 3">LE-BIN_3174</strain>
    </source>
</reference>
<name>A0A4R0RDF6_9APHY</name>
<keyword evidence="3" id="KW-1185">Reference proteome</keyword>
<proteinExistence type="predicted"/>
<protein>
    <recommendedName>
        <fullName evidence="4">F-box domain-containing protein</fullName>
    </recommendedName>
</protein>
<keyword evidence="1" id="KW-0732">Signal</keyword>
<accession>A0A4R0RDF6</accession>
<evidence type="ECO:0000313" key="2">
    <source>
        <dbReference type="EMBL" id="TCD66160.1"/>
    </source>
</evidence>
<comment type="caution">
    <text evidence="2">The sequence shown here is derived from an EMBL/GenBank/DDBJ whole genome shotgun (WGS) entry which is preliminary data.</text>
</comment>
<evidence type="ECO:0008006" key="4">
    <source>
        <dbReference type="Google" id="ProtNLM"/>
    </source>
</evidence>
<feature type="chain" id="PRO_5020232202" description="F-box domain-containing protein" evidence="1">
    <location>
        <begin position="26"/>
        <end position="324"/>
    </location>
</feature>
<sequence length="324" mass="36467">MATLSSLPNELLILIFTLAAFDVRAGNITNTIGRTCKSFHNVVQASGIDVIFVSLRGIDNMQSFLGLLQARKMNQKKVSSLLVVAEPGLHNDAAHNAHVANVLENILCTISPSHLQTLFVHFPIRSRYPSPLKFPLLPALAEVHLFGLVITPAEGEPPHLPNLKRLQLHHSGELPQEFQSLPRFLWSIAPQLTHVLLAFRVPIGSLMMKIFNDLTTFLIMLGPKSIRDDYIQMQLEDYPNEPAPTNPFPASLRHIVLSFHRWEESRRTSLILIDTLISGIATLQKNEEMSLAVLPVREDGEEKELEEFREDWKRVSEGLEASWT</sequence>
<feature type="signal peptide" evidence="1">
    <location>
        <begin position="1"/>
        <end position="25"/>
    </location>
</feature>
<organism evidence="2 3">
    <name type="scientific">Steccherinum ochraceum</name>
    <dbReference type="NCBI Taxonomy" id="92696"/>
    <lineage>
        <taxon>Eukaryota</taxon>
        <taxon>Fungi</taxon>
        <taxon>Dikarya</taxon>
        <taxon>Basidiomycota</taxon>
        <taxon>Agaricomycotina</taxon>
        <taxon>Agaricomycetes</taxon>
        <taxon>Polyporales</taxon>
        <taxon>Steccherinaceae</taxon>
        <taxon>Steccherinum</taxon>
    </lineage>
</organism>
<gene>
    <name evidence="2" type="ORF">EIP91_001714</name>
</gene>
<dbReference type="Proteomes" id="UP000292702">
    <property type="component" value="Unassembled WGS sequence"/>
</dbReference>
<dbReference type="AlphaFoldDB" id="A0A4R0RDF6"/>
<evidence type="ECO:0000313" key="3">
    <source>
        <dbReference type="Proteomes" id="UP000292702"/>
    </source>
</evidence>
<dbReference type="EMBL" id="RWJN01000147">
    <property type="protein sequence ID" value="TCD66160.1"/>
    <property type="molecule type" value="Genomic_DNA"/>
</dbReference>
<evidence type="ECO:0000256" key="1">
    <source>
        <dbReference type="SAM" id="SignalP"/>
    </source>
</evidence>